<evidence type="ECO:0000313" key="3">
    <source>
        <dbReference type="WBParaSite" id="jg8037"/>
    </source>
</evidence>
<protein>
    <submittedName>
        <fullName evidence="3">Uncharacterized protein</fullName>
    </submittedName>
</protein>
<evidence type="ECO:0000313" key="2">
    <source>
        <dbReference type="Proteomes" id="UP000887574"/>
    </source>
</evidence>
<proteinExistence type="predicted"/>
<dbReference type="AlphaFoldDB" id="A0A915EPA8"/>
<dbReference type="WBParaSite" id="jg8037">
    <property type="protein sequence ID" value="jg8037"/>
    <property type="gene ID" value="jg8037"/>
</dbReference>
<accession>A0A915EPA8</accession>
<evidence type="ECO:0000256" key="1">
    <source>
        <dbReference type="SAM" id="MobiDB-lite"/>
    </source>
</evidence>
<organism evidence="2 3">
    <name type="scientific">Ditylenchus dipsaci</name>
    <dbReference type="NCBI Taxonomy" id="166011"/>
    <lineage>
        <taxon>Eukaryota</taxon>
        <taxon>Metazoa</taxon>
        <taxon>Ecdysozoa</taxon>
        <taxon>Nematoda</taxon>
        <taxon>Chromadorea</taxon>
        <taxon>Rhabditida</taxon>
        <taxon>Tylenchina</taxon>
        <taxon>Tylenchomorpha</taxon>
        <taxon>Sphaerularioidea</taxon>
        <taxon>Anguinidae</taxon>
        <taxon>Anguininae</taxon>
        <taxon>Ditylenchus</taxon>
    </lineage>
</organism>
<keyword evidence="2" id="KW-1185">Reference proteome</keyword>
<feature type="region of interest" description="Disordered" evidence="1">
    <location>
        <begin position="40"/>
        <end position="85"/>
    </location>
</feature>
<reference evidence="3" key="1">
    <citation type="submission" date="2022-11" db="UniProtKB">
        <authorList>
            <consortium name="WormBaseParasite"/>
        </authorList>
    </citation>
    <scope>IDENTIFICATION</scope>
</reference>
<name>A0A915EPA8_9BILA</name>
<sequence>MSLFETARNFCSSNTPLISLKPKLKLITEPCKPPLLTSEHPAIFVDESPENTPEIKLPPPDTLFTAPSSDDDEEGESSGRGKRLNNNLVSHYSHWTSRTRGRSQGTLWMLNLWSVVF</sequence>
<dbReference type="Proteomes" id="UP000887574">
    <property type="component" value="Unplaced"/>
</dbReference>